<evidence type="ECO:0000259" key="14">
    <source>
        <dbReference type="Pfam" id="PF07732"/>
    </source>
</evidence>
<keyword evidence="16" id="KW-1185">Reference proteome</keyword>
<comment type="catalytic activity">
    <reaction evidence="1">
        <text>4 hydroquinone + O2 = 4 benzosemiquinone + 2 H2O</text>
        <dbReference type="Rhea" id="RHEA:11276"/>
        <dbReference type="ChEBI" id="CHEBI:15377"/>
        <dbReference type="ChEBI" id="CHEBI:15379"/>
        <dbReference type="ChEBI" id="CHEBI:17594"/>
        <dbReference type="ChEBI" id="CHEBI:17977"/>
        <dbReference type="EC" id="1.10.3.2"/>
    </reaction>
</comment>
<gene>
    <name evidence="15" type="ORF">AB675_5090</name>
</gene>
<evidence type="ECO:0000256" key="8">
    <source>
        <dbReference type="ARBA" id="ARBA00023180"/>
    </source>
</evidence>
<dbReference type="InterPro" id="IPR011707">
    <property type="entry name" value="Cu-oxidase-like_N"/>
</dbReference>
<dbReference type="FunFam" id="2.60.40.420:FF:000021">
    <property type="entry name" value="Extracellular dihydrogeodin oxidase/laccase"/>
    <property type="match status" value="1"/>
</dbReference>
<dbReference type="GO" id="GO:0005507">
    <property type="term" value="F:copper ion binding"/>
    <property type="evidence" value="ECO:0007669"/>
    <property type="project" value="InterPro"/>
</dbReference>
<keyword evidence="5" id="KW-0479">Metal-binding</keyword>
<dbReference type="EMBL" id="LFJN01000015">
    <property type="protein sequence ID" value="KPI39351.1"/>
    <property type="molecule type" value="Genomic_DNA"/>
</dbReference>
<evidence type="ECO:0000256" key="2">
    <source>
        <dbReference type="ARBA" id="ARBA00001935"/>
    </source>
</evidence>
<evidence type="ECO:0000256" key="7">
    <source>
        <dbReference type="ARBA" id="ARBA00023008"/>
    </source>
</evidence>
<evidence type="ECO:0000256" key="5">
    <source>
        <dbReference type="ARBA" id="ARBA00022723"/>
    </source>
</evidence>
<name>A0A0N0NLI6_9EURO</name>
<dbReference type="PANTHER" id="PTHR11709">
    <property type="entry name" value="MULTI-COPPER OXIDASE"/>
    <property type="match status" value="1"/>
</dbReference>
<feature type="chain" id="PRO_5005856733" description="laccase" evidence="11">
    <location>
        <begin position="21"/>
        <end position="732"/>
    </location>
</feature>
<dbReference type="Pfam" id="PF07731">
    <property type="entry name" value="Cu-oxidase_2"/>
    <property type="match status" value="1"/>
</dbReference>
<dbReference type="RefSeq" id="XP_017999314.1">
    <property type="nucleotide sequence ID" value="XM_018145274.1"/>
</dbReference>
<dbReference type="Pfam" id="PF00394">
    <property type="entry name" value="Cu-oxidase"/>
    <property type="match status" value="1"/>
</dbReference>
<proteinExistence type="inferred from homology"/>
<feature type="domain" description="Plastocyanin-like" evidence="14">
    <location>
        <begin position="183"/>
        <end position="296"/>
    </location>
</feature>
<feature type="domain" description="Plastocyanin-like" evidence="13">
    <location>
        <begin position="523"/>
        <end position="653"/>
    </location>
</feature>
<evidence type="ECO:0000256" key="3">
    <source>
        <dbReference type="ARBA" id="ARBA00010609"/>
    </source>
</evidence>
<evidence type="ECO:0000313" key="16">
    <source>
        <dbReference type="Proteomes" id="UP000038010"/>
    </source>
</evidence>
<dbReference type="EC" id="1.10.3.2" evidence="4"/>
<comment type="caution">
    <text evidence="15">The sequence shown here is derived from an EMBL/GenBank/DDBJ whole genome shotgun (WGS) entry which is preliminary data.</text>
</comment>
<feature type="signal peptide" evidence="11">
    <location>
        <begin position="1"/>
        <end position="20"/>
    </location>
</feature>
<comment type="similarity">
    <text evidence="3">Belongs to the multicopper oxidase family.</text>
</comment>
<accession>A0A0N0NLI6</accession>
<evidence type="ECO:0000256" key="10">
    <source>
        <dbReference type="SAM" id="MobiDB-lite"/>
    </source>
</evidence>
<dbReference type="PROSITE" id="PS00080">
    <property type="entry name" value="MULTICOPPER_OXIDASE2"/>
    <property type="match status" value="1"/>
</dbReference>
<dbReference type="SUPFAM" id="SSF49503">
    <property type="entry name" value="Cupredoxins"/>
    <property type="match status" value="3"/>
</dbReference>
<feature type="region of interest" description="Disordered" evidence="10">
    <location>
        <begin position="119"/>
        <end position="149"/>
    </location>
</feature>
<dbReference type="GO" id="GO:0052716">
    <property type="term" value="F:hydroquinone:oxygen oxidoreductase activity"/>
    <property type="evidence" value="ECO:0007669"/>
    <property type="project" value="UniProtKB-EC"/>
</dbReference>
<evidence type="ECO:0000256" key="1">
    <source>
        <dbReference type="ARBA" id="ARBA00000349"/>
    </source>
</evidence>
<protein>
    <recommendedName>
        <fullName evidence="4">laccase</fullName>
        <ecNumber evidence="4">1.10.3.2</ecNumber>
    </recommendedName>
</protein>
<feature type="domain" description="Plastocyanin-like" evidence="12">
    <location>
        <begin position="364"/>
        <end position="441"/>
    </location>
</feature>
<dbReference type="InterPro" id="IPR033138">
    <property type="entry name" value="Cu_oxidase_CS"/>
</dbReference>
<keyword evidence="8" id="KW-0325">Glycoprotein</keyword>
<dbReference type="PANTHER" id="PTHR11709:SF87">
    <property type="entry name" value="LACCASE"/>
    <property type="match status" value="1"/>
</dbReference>
<comment type="cofactor">
    <cofactor evidence="2">
        <name>Cu cation</name>
        <dbReference type="ChEBI" id="CHEBI:23378"/>
    </cofactor>
</comment>
<dbReference type="VEuPathDB" id="FungiDB:AB675_5090"/>
<dbReference type="InterPro" id="IPR008972">
    <property type="entry name" value="Cupredoxin"/>
</dbReference>
<dbReference type="InterPro" id="IPR045087">
    <property type="entry name" value="Cu-oxidase_fam"/>
</dbReference>
<reference evidence="15 16" key="1">
    <citation type="submission" date="2015-06" db="EMBL/GenBank/DDBJ databases">
        <title>Draft genome of the ant-associated black yeast Phialophora attae CBS 131958.</title>
        <authorList>
            <person name="Moreno L.F."/>
            <person name="Stielow B.J."/>
            <person name="de Hoog S."/>
            <person name="Vicente V.A."/>
            <person name="Weiss V.A."/>
            <person name="de Vries M."/>
            <person name="Cruz L.M."/>
            <person name="Souza E.M."/>
        </authorList>
    </citation>
    <scope>NUCLEOTIDE SEQUENCE [LARGE SCALE GENOMIC DNA]</scope>
    <source>
        <strain evidence="15 16">CBS 131958</strain>
    </source>
</reference>
<keyword evidence="7" id="KW-0186">Copper</keyword>
<dbReference type="CDD" id="cd13901">
    <property type="entry name" value="CuRO_3_MaLCC_like"/>
    <property type="match status" value="1"/>
</dbReference>
<dbReference type="InterPro" id="IPR001117">
    <property type="entry name" value="Cu-oxidase_2nd"/>
</dbReference>
<keyword evidence="9" id="KW-0439">Lignin degradation</keyword>
<dbReference type="GO" id="GO:0046274">
    <property type="term" value="P:lignin catabolic process"/>
    <property type="evidence" value="ECO:0007669"/>
    <property type="project" value="UniProtKB-KW"/>
</dbReference>
<evidence type="ECO:0000256" key="9">
    <source>
        <dbReference type="ARBA" id="ARBA00023185"/>
    </source>
</evidence>
<dbReference type="Pfam" id="PF07732">
    <property type="entry name" value="Cu-oxidase_3"/>
    <property type="match status" value="1"/>
</dbReference>
<dbReference type="InterPro" id="IPR011706">
    <property type="entry name" value="Cu-oxidase_C"/>
</dbReference>
<evidence type="ECO:0000313" key="15">
    <source>
        <dbReference type="EMBL" id="KPI39351.1"/>
    </source>
</evidence>
<evidence type="ECO:0000259" key="12">
    <source>
        <dbReference type="Pfam" id="PF00394"/>
    </source>
</evidence>
<dbReference type="Gene3D" id="2.60.40.420">
    <property type="entry name" value="Cupredoxins - blue copper proteins"/>
    <property type="match status" value="3"/>
</dbReference>
<dbReference type="OrthoDB" id="2121828at2759"/>
<dbReference type="InterPro" id="IPR002355">
    <property type="entry name" value="Cu_oxidase_Cu_BS"/>
</dbReference>
<dbReference type="CDD" id="cd13854">
    <property type="entry name" value="CuRO_1_MaLCC_like"/>
    <property type="match status" value="1"/>
</dbReference>
<dbReference type="STRING" id="1664694.A0A0N0NLI6"/>
<dbReference type="PROSITE" id="PS00079">
    <property type="entry name" value="MULTICOPPER_OXIDASE1"/>
    <property type="match status" value="1"/>
</dbReference>
<dbReference type="GeneID" id="28737154"/>
<dbReference type="Proteomes" id="UP000038010">
    <property type="component" value="Unassembled WGS sequence"/>
</dbReference>
<evidence type="ECO:0000256" key="11">
    <source>
        <dbReference type="SAM" id="SignalP"/>
    </source>
</evidence>
<keyword evidence="6" id="KW-0560">Oxidoreductase</keyword>
<evidence type="ECO:0000256" key="6">
    <source>
        <dbReference type="ARBA" id="ARBA00023002"/>
    </source>
</evidence>
<organism evidence="15 16">
    <name type="scientific">Cyphellophora attinorum</name>
    <dbReference type="NCBI Taxonomy" id="1664694"/>
    <lineage>
        <taxon>Eukaryota</taxon>
        <taxon>Fungi</taxon>
        <taxon>Dikarya</taxon>
        <taxon>Ascomycota</taxon>
        <taxon>Pezizomycotina</taxon>
        <taxon>Eurotiomycetes</taxon>
        <taxon>Chaetothyriomycetidae</taxon>
        <taxon>Chaetothyriales</taxon>
        <taxon>Cyphellophoraceae</taxon>
        <taxon>Cyphellophora</taxon>
    </lineage>
</organism>
<evidence type="ECO:0000259" key="13">
    <source>
        <dbReference type="Pfam" id="PF07731"/>
    </source>
</evidence>
<evidence type="ECO:0000256" key="4">
    <source>
        <dbReference type="ARBA" id="ARBA00012297"/>
    </source>
</evidence>
<dbReference type="SMR" id="A0A0N0NLI6"/>
<dbReference type="AlphaFoldDB" id="A0A0N0NLI6"/>
<sequence>MKFAKSSSLLLLGLAGSVLADWTDAPAPVDGATTTSSWAKPSGDIVVTVKTTVTRTKTITAASCGCTTTGLGGKQLILRPGIPGSIIGTDGEVWTWPNAAPSETVPTNVAAPTYSGWGDVPGGPQPGDDKSNCTKPFPPLKDGQCPDNTPADRSKWCGYSTSTDYYNDGPKTGKICAYDWVITNTTLDFDGVPRLALAINGQVPGPLVECNWGDTIQITVTNKLQNNATSIHWHGIIQKGTNDQDGVPGVTECALAPGDTRTYTFAASQYGTGWYHSHALAQLGDGVRGPMIIHGPATANYDLDMGHVMIDDLFGNGTNVVTAAAQDARIAHFGPGPTWNYMLNGHNTFPDLSRGKHALWKNMWSVHFDKHTMTVIATDYVPIKPYKTEWLNIAIGQRYDVIVEMNQSPGNYFLRAVTQTGCPSGCVNTGLGSANGIIQYDGTPLTLPVSDFGNKTIADFAFCADEPIASLVPFLEKGAGSLDAFQASASTLPAGNVANVATADDGVVFRWFLNNGAMKVDYEQPTLLSLAQGSISNNSISNPVILNKKGSWYYFIIQNQFFASHPMHLHGHDFSVLGQGTTSWNPSLVSTLNFANPNRRDTAMLVGSAGPGAPPGYTVIGFQSDNPGAWLMHCHIVWHVDGGLAMQWVERPDDIHAQQYTSKDAFQKECKNVKSYFAGGGQKVTSGESGLKVRSYFDDMLAARGGENVVRRSEGGAKRRYIDQHLKRNHHF</sequence>
<keyword evidence="11" id="KW-0732">Signal</keyword>